<proteinExistence type="predicted"/>
<accession>A0A9D4UQ15</accession>
<name>A0A9D4UQ15_ADICA</name>
<feature type="region of interest" description="Disordered" evidence="1">
    <location>
        <begin position="52"/>
        <end position="89"/>
    </location>
</feature>
<evidence type="ECO:0000313" key="3">
    <source>
        <dbReference type="Proteomes" id="UP000886520"/>
    </source>
</evidence>
<organism evidence="2 3">
    <name type="scientific">Adiantum capillus-veneris</name>
    <name type="common">Maidenhair fern</name>
    <dbReference type="NCBI Taxonomy" id="13818"/>
    <lineage>
        <taxon>Eukaryota</taxon>
        <taxon>Viridiplantae</taxon>
        <taxon>Streptophyta</taxon>
        <taxon>Embryophyta</taxon>
        <taxon>Tracheophyta</taxon>
        <taxon>Polypodiopsida</taxon>
        <taxon>Polypodiidae</taxon>
        <taxon>Polypodiales</taxon>
        <taxon>Pteridineae</taxon>
        <taxon>Pteridaceae</taxon>
        <taxon>Vittarioideae</taxon>
        <taxon>Adiantum</taxon>
    </lineage>
</organism>
<keyword evidence="3" id="KW-1185">Reference proteome</keyword>
<dbReference type="EMBL" id="JABFUD020000013">
    <property type="protein sequence ID" value="KAI5071328.1"/>
    <property type="molecule type" value="Genomic_DNA"/>
</dbReference>
<feature type="region of interest" description="Disordered" evidence="1">
    <location>
        <begin position="1"/>
        <end position="32"/>
    </location>
</feature>
<gene>
    <name evidence="2" type="ORF">GOP47_0013579</name>
</gene>
<sequence>MEFPTKESSSDEMYSLGSPVSSPINSDDIEYNEDSDNITVVHLYSLEQDAFQGILEEEKEAHTTSTEEESSVETDDDSPTASISDAKLLTDPTALPDSLVVFDPTLPYHSLSTIFNTTALSTLHVSTLAAATLGGSSSVLPGRGRSIHHQ</sequence>
<dbReference type="AlphaFoldDB" id="A0A9D4UQ15"/>
<protein>
    <submittedName>
        <fullName evidence="2">Uncharacterized protein</fullName>
    </submittedName>
</protein>
<comment type="caution">
    <text evidence="2">The sequence shown here is derived from an EMBL/GenBank/DDBJ whole genome shotgun (WGS) entry which is preliminary data.</text>
</comment>
<evidence type="ECO:0000313" key="2">
    <source>
        <dbReference type="EMBL" id="KAI5071328.1"/>
    </source>
</evidence>
<feature type="compositionally biased region" description="Acidic residues" evidence="1">
    <location>
        <begin position="66"/>
        <end position="78"/>
    </location>
</feature>
<dbReference type="Proteomes" id="UP000886520">
    <property type="component" value="Chromosome 13"/>
</dbReference>
<reference evidence="2" key="1">
    <citation type="submission" date="2021-01" db="EMBL/GenBank/DDBJ databases">
        <title>Adiantum capillus-veneris genome.</title>
        <authorList>
            <person name="Fang Y."/>
            <person name="Liao Q."/>
        </authorList>
    </citation>
    <scope>NUCLEOTIDE SEQUENCE</scope>
    <source>
        <strain evidence="2">H3</strain>
        <tissue evidence="2">Leaf</tissue>
    </source>
</reference>
<evidence type="ECO:0000256" key="1">
    <source>
        <dbReference type="SAM" id="MobiDB-lite"/>
    </source>
</evidence>